<keyword evidence="3" id="KW-1185">Reference proteome</keyword>
<dbReference type="AlphaFoldDB" id="A0A2P5B3H7"/>
<sequence>MDSTHYMRCKLKVDTKSRGWHKTLTRMLEGIKEVTYTIDAQKGIACVSGRINPNTLLLLLEKAGKHAELLRVDSGYPRYGARRSLVHEDSHGYYCSPLDYSYHEPMSHAPLHYSQYEPVTPVPVDYAFQEPITHPVLPPYHPSYYEPGFDFPQQILVDDAESDSSSMCSIM</sequence>
<dbReference type="PANTHER" id="PTHR45868:SF35">
    <property type="entry name" value="HYDROXYPROLINE-RICH GLYCOPROTEIN FAMILY PROTEIN"/>
    <property type="match status" value="1"/>
</dbReference>
<dbReference type="OrthoDB" id="1110082at2759"/>
<evidence type="ECO:0008006" key="4">
    <source>
        <dbReference type="Google" id="ProtNLM"/>
    </source>
</evidence>
<reference evidence="3" key="1">
    <citation type="submission" date="2016-06" db="EMBL/GenBank/DDBJ databases">
        <title>Parallel loss of symbiosis genes in relatives of nitrogen-fixing non-legume Parasponia.</title>
        <authorList>
            <person name="Van Velzen R."/>
            <person name="Holmer R."/>
            <person name="Bu F."/>
            <person name="Rutten L."/>
            <person name="Van Zeijl A."/>
            <person name="Liu W."/>
            <person name="Santuari L."/>
            <person name="Cao Q."/>
            <person name="Sharma T."/>
            <person name="Shen D."/>
            <person name="Roswanjaya Y."/>
            <person name="Wardhani T."/>
            <person name="Kalhor M.S."/>
            <person name="Jansen J."/>
            <person name="Van den Hoogen J."/>
            <person name="Gungor B."/>
            <person name="Hartog M."/>
            <person name="Hontelez J."/>
            <person name="Verver J."/>
            <person name="Yang W.-C."/>
            <person name="Schijlen E."/>
            <person name="Repin R."/>
            <person name="Schilthuizen M."/>
            <person name="Schranz E."/>
            <person name="Heidstra R."/>
            <person name="Miyata K."/>
            <person name="Fedorova E."/>
            <person name="Kohlen W."/>
            <person name="Bisseling T."/>
            <person name="Smit S."/>
            <person name="Geurts R."/>
        </authorList>
    </citation>
    <scope>NUCLEOTIDE SEQUENCE [LARGE SCALE GENOMIC DNA]</scope>
    <source>
        <strain evidence="3">cv. WU1-14</strain>
    </source>
</reference>
<evidence type="ECO:0000313" key="2">
    <source>
        <dbReference type="EMBL" id="PON43306.1"/>
    </source>
</evidence>
<dbReference type="GO" id="GO:0046872">
    <property type="term" value="F:metal ion binding"/>
    <property type="evidence" value="ECO:0007669"/>
    <property type="project" value="UniProtKB-KW"/>
</dbReference>
<protein>
    <recommendedName>
        <fullName evidence="4">Heavy metal-associated domain containing protein</fullName>
    </recommendedName>
</protein>
<dbReference type="PANTHER" id="PTHR45868">
    <property type="entry name" value="HEAVY METAL-ASSOCIATED ISOPRENYLATED PLANT PROTEIN 33-RELATED"/>
    <property type="match status" value="1"/>
</dbReference>
<dbReference type="EMBL" id="JXTB01000374">
    <property type="protein sequence ID" value="PON43306.1"/>
    <property type="molecule type" value="Genomic_DNA"/>
</dbReference>
<comment type="caution">
    <text evidence="2">The sequence shown here is derived from an EMBL/GenBank/DDBJ whole genome shotgun (WGS) entry which is preliminary data.</text>
</comment>
<dbReference type="STRING" id="3476.A0A2P5B3H7"/>
<evidence type="ECO:0000313" key="3">
    <source>
        <dbReference type="Proteomes" id="UP000237105"/>
    </source>
</evidence>
<dbReference type="Proteomes" id="UP000237105">
    <property type="component" value="Unassembled WGS sequence"/>
</dbReference>
<accession>A0A2P5B3H7</accession>
<proteinExistence type="predicted"/>
<evidence type="ECO:0000256" key="1">
    <source>
        <dbReference type="ARBA" id="ARBA00022723"/>
    </source>
</evidence>
<organism evidence="2 3">
    <name type="scientific">Parasponia andersonii</name>
    <name type="common">Sponia andersonii</name>
    <dbReference type="NCBI Taxonomy" id="3476"/>
    <lineage>
        <taxon>Eukaryota</taxon>
        <taxon>Viridiplantae</taxon>
        <taxon>Streptophyta</taxon>
        <taxon>Embryophyta</taxon>
        <taxon>Tracheophyta</taxon>
        <taxon>Spermatophyta</taxon>
        <taxon>Magnoliopsida</taxon>
        <taxon>eudicotyledons</taxon>
        <taxon>Gunneridae</taxon>
        <taxon>Pentapetalae</taxon>
        <taxon>rosids</taxon>
        <taxon>fabids</taxon>
        <taxon>Rosales</taxon>
        <taxon>Cannabaceae</taxon>
        <taxon>Parasponia</taxon>
    </lineage>
</organism>
<keyword evidence="1" id="KW-0479">Metal-binding</keyword>
<name>A0A2P5B3H7_PARAD</name>
<gene>
    <name evidence="2" type="ORF">PanWU01x14_275040</name>
</gene>